<dbReference type="EC" id="3.6.1.31" evidence="1"/>
<reference evidence="1 2" key="1">
    <citation type="journal article" date="2022" name="Int. J. Syst. Evol. Microbiol.">
        <title>Miniphocaeibacter halophilus sp. nov., an ammonium-tolerant acetate-producing bacterium isolated from a biogas system.</title>
        <authorList>
            <person name="Schnurer A."/>
            <person name="Singh A."/>
            <person name="Bi S."/>
            <person name="Qiao W."/>
            <person name="Westerholm M."/>
        </authorList>
    </citation>
    <scope>NUCLEOTIDE SEQUENCE [LARGE SCALE GENOMIC DNA]</scope>
    <source>
        <strain evidence="1 2">AMB_01</strain>
    </source>
</reference>
<dbReference type="EMBL" id="CP066744">
    <property type="protein sequence ID" value="QQK07823.1"/>
    <property type="molecule type" value="Genomic_DNA"/>
</dbReference>
<gene>
    <name evidence="1" type="ORF">JFY71_11180</name>
</gene>
<accession>A0AC61N314</accession>
<proteinExistence type="predicted"/>
<sequence length="204" mass="23462">MIIKDIKWNENGLIPAIVQDAKTKEVLMLAYMNEEALEKTLETKSSWFYSRSRKELWNKGETSGNTQKVVEIALDCDKDTILLKVLPNGPACHTGEVSCFFNEKEIFEETVDREILFKEYDMIKNRAENPIEGSYTNYLLKEGVDKICKKIGEESAETIIGAKNNSKEELIYEASDLLYHLNVLLYNQGVTLDDIMTEITNRYK</sequence>
<protein>
    <submittedName>
        <fullName evidence="1">Bifunctional phosphoribosyl-AMP cyclohydrolase/phosphoribosyl-ATP diphosphatase HisIE</fullName>
        <ecNumber evidence="1">3.5.4.19</ecNumber>
        <ecNumber evidence="1">3.6.1.31</ecNumber>
    </submittedName>
</protein>
<name>A0AC61N314_9FIRM</name>
<evidence type="ECO:0000313" key="1">
    <source>
        <dbReference type="EMBL" id="QQK07823.1"/>
    </source>
</evidence>
<evidence type="ECO:0000313" key="2">
    <source>
        <dbReference type="Proteomes" id="UP000595814"/>
    </source>
</evidence>
<keyword evidence="1" id="KW-0378">Hydrolase</keyword>
<keyword evidence="2" id="KW-1185">Reference proteome</keyword>
<organism evidence="1 2">
    <name type="scientific">Miniphocaeibacter halophilus</name>
    <dbReference type="NCBI Taxonomy" id="2931922"/>
    <lineage>
        <taxon>Bacteria</taxon>
        <taxon>Bacillati</taxon>
        <taxon>Bacillota</taxon>
        <taxon>Tissierellia</taxon>
        <taxon>Tissierellales</taxon>
        <taxon>Peptoniphilaceae</taxon>
        <taxon>Miniphocaeibacter</taxon>
    </lineage>
</organism>
<dbReference type="EC" id="3.5.4.19" evidence="1"/>
<dbReference type="Proteomes" id="UP000595814">
    <property type="component" value="Chromosome"/>
</dbReference>